<organism evidence="1">
    <name type="scientific">Chondria sp.</name>
    <name type="common">in: red algae</name>
    <dbReference type="NCBI Taxonomy" id="1982705"/>
    <lineage>
        <taxon>Eukaryota</taxon>
        <taxon>Rhodophyta</taxon>
        <taxon>Florideophyceae</taxon>
        <taxon>Rhodymeniophycidae</taxon>
        <taxon>Ceramiales</taxon>
        <taxon>Rhodomelaceae</taxon>
        <taxon>Chondrieae</taxon>
        <taxon>Chondria</taxon>
    </lineage>
</organism>
<gene>
    <name evidence="1" type="primary">orf38</name>
</gene>
<proteinExistence type="predicted"/>
<protein>
    <submittedName>
        <fullName evidence="1">Uncharacterized protein</fullName>
    </submittedName>
</protein>
<geneLocation type="chloroplast" evidence="1"/>
<name>A0A1Z1MCQ3_9FLOR</name>
<sequence>MNKNTQSIYQYVSLKYCEIKQTDKIIDMTRNTNLCIKY</sequence>
<keyword evidence="1" id="KW-0150">Chloroplast</keyword>
<dbReference type="AlphaFoldDB" id="A0A1Z1MCQ3"/>
<keyword evidence="1" id="KW-0934">Plastid</keyword>
<dbReference type="EMBL" id="MF101429">
    <property type="protein sequence ID" value="ARW63709.1"/>
    <property type="molecule type" value="Genomic_DNA"/>
</dbReference>
<evidence type="ECO:0000313" key="1">
    <source>
        <dbReference type="EMBL" id="ARW63709.1"/>
    </source>
</evidence>
<reference evidence="1" key="1">
    <citation type="journal article" date="2017" name="J. Phycol.">
        <title>Analysis of chloroplast genomes and a supermatrix inform reclassification of the Rhodomelaceae (Rhodophyta).</title>
        <authorList>
            <person name="Diaz-Tapia P."/>
            <person name="Maggs C.A."/>
            <person name="West J.A."/>
            <person name="Verbruggen H."/>
        </authorList>
    </citation>
    <scope>NUCLEOTIDE SEQUENCE</scope>
    <source>
        <strain evidence="1">PD620</strain>
    </source>
</reference>
<accession>A0A1Z1MCQ3</accession>